<evidence type="ECO:0000256" key="1">
    <source>
        <dbReference type="SAM" id="MobiDB-lite"/>
    </source>
</evidence>
<organism evidence="2 3">
    <name type="scientific">Friedmanniomyces simplex</name>
    <dbReference type="NCBI Taxonomy" id="329884"/>
    <lineage>
        <taxon>Eukaryota</taxon>
        <taxon>Fungi</taxon>
        <taxon>Dikarya</taxon>
        <taxon>Ascomycota</taxon>
        <taxon>Pezizomycotina</taxon>
        <taxon>Dothideomycetes</taxon>
        <taxon>Dothideomycetidae</taxon>
        <taxon>Mycosphaerellales</taxon>
        <taxon>Teratosphaeriaceae</taxon>
        <taxon>Friedmanniomyces</taxon>
    </lineage>
</organism>
<comment type="caution">
    <text evidence="2">The sequence shown here is derived from an EMBL/GenBank/DDBJ whole genome shotgun (WGS) entry which is preliminary data.</text>
</comment>
<protein>
    <recommendedName>
        <fullName evidence="4">Transcription factor domain-containing protein</fullName>
    </recommendedName>
</protein>
<dbReference type="EMBL" id="NAJQ01000272">
    <property type="protein sequence ID" value="TKA73230.1"/>
    <property type="molecule type" value="Genomic_DNA"/>
</dbReference>
<sequence>MPSGFAFISVGDPGKSSDADRLLIRSHVMRGRNKRLGSRRSIREAVRQTEAPPATTTTTPTAIRSLRRTLRESTRSSLEPADVEPAARQQDEGERKKQSGEKFKAACVQLDQQIQTRSGVFASLDNSETGCGELISELLTYDTAKNAAFPLKYSIEFDEPENACVPWMFSNTAFAHSVFFATSATNDFRLGRPFTRPTLIHLKRTIRCLNKQLSEAGGHLDDSTTYTIITLAMLATLFGDLTAVRAHMVGLQRIIGLRGGESYLCERPKQYYMLERLDLAWSVHSVGAVSVFEPSELWLRAIWSNTATPGERWEDVQQQLESVLWIGNIQDETGRCAYAALTQ</sequence>
<dbReference type="OrthoDB" id="4158087at2759"/>
<proteinExistence type="predicted"/>
<accession>A0A4U0X9E3</accession>
<reference evidence="2 3" key="1">
    <citation type="submission" date="2017-03" db="EMBL/GenBank/DDBJ databases">
        <title>Genomes of endolithic fungi from Antarctica.</title>
        <authorList>
            <person name="Coleine C."/>
            <person name="Masonjones S."/>
            <person name="Stajich J.E."/>
        </authorList>
    </citation>
    <scope>NUCLEOTIDE SEQUENCE [LARGE SCALE GENOMIC DNA]</scope>
    <source>
        <strain evidence="2 3">CCFEE 5184</strain>
    </source>
</reference>
<keyword evidence="3" id="KW-1185">Reference proteome</keyword>
<feature type="compositionally biased region" description="Basic and acidic residues" evidence="1">
    <location>
        <begin position="89"/>
        <end position="100"/>
    </location>
</feature>
<dbReference type="STRING" id="329884.A0A4U0X9E3"/>
<dbReference type="PANTHER" id="PTHR37540:SF5">
    <property type="entry name" value="TRANSCRIPTION FACTOR DOMAIN-CONTAINING PROTEIN"/>
    <property type="match status" value="1"/>
</dbReference>
<dbReference type="Proteomes" id="UP000309340">
    <property type="component" value="Unassembled WGS sequence"/>
</dbReference>
<evidence type="ECO:0008006" key="4">
    <source>
        <dbReference type="Google" id="ProtNLM"/>
    </source>
</evidence>
<gene>
    <name evidence="2" type="ORF">B0A55_06052</name>
</gene>
<dbReference type="AlphaFoldDB" id="A0A4U0X9E3"/>
<name>A0A4U0X9E3_9PEZI</name>
<evidence type="ECO:0000313" key="3">
    <source>
        <dbReference type="Proteomes" id="UP000309340"/>
    </source>
</evidence>
<feature type="region of interest" description="Disordered" evidence="1">
    <location>
        <begin position="69"/>
        <end position="100"/>
    </location>
</feature>
<dbReference type="PANTHER" id="PTHR37540">
    <property type="entry name" value="TRANSCRIPTION FACTOR (ACR-2), PUTATIVE-RELATED-RELATED"/>
    <property type="match status" value="1"/>
</dbReference>
<evidence type="ECO:0000313" key="2">
    <source>
        <dbReference type="EMBL" id="TKA73230.1"/>
    </source>
</evidence>